<dbReference type="Proteomes" id="UP000693970">
    <property type="component" value="Unassembled WGS sequence"/>
</dbReference>
<dbReference type="EMBL" id="JAGRRH010000021">
    <property type="protein sequence ID" value="KAG7346870.1"/>
    <property type="molecule type" value="Genomic_DNA"/>
</dbReference>
<feature type="region of interest" description="Disordered" evidence="1">
    <location>
        <begin position="1"/>
        <end position="63"/>
    </location>
</feature>
<keyword evidence="4" id="KW-1185">Reference proteome</keyword>
<accession>A0A9K3PH04</accession>
<keyword evidence="2" id="KW-0812">Transmembrane</keyword>
<feature type="compositionally biased region" description="Polar residues" evidence="1">
    <location>
        <begin position="18"/>
        <end position="37"/>
    </location>
</feature>
<feature type="transmembrane region" description="Helical" evidence="2">
    <location>
        <begin position="112"/>
        <end position="134"/>
    </location>
</feature>
<proteinExistence type="predicted"/>
<evidence type="ECO:0000256" key="1">
    <source>
        <dbReference type="SAM" id="MobiDB-lite"/>
    </source>
</evidence>
<name>A0A9K3PH04_9STRA</name>
<dbReference type="OrthoDB" id="37555at2759"/>
<gene>
    <name evidence="3" type="ORF">IV203_005939</name>
</gene>
<feature type="compositionally biased region" description="Basic and acidic residues" evidence="1">
    <location>
        <begin position="39"/>
        <end position="49"/>
    </location>
</feature>
<evidence type="ECO:0000256" key="2">
    <source>
        <dbReference type="SAM" id="Phobius"/>
    </source>
</evidence>
<reference evidence="3" key="1">
    <citation type="journal article" date="2021" name="Sci. Rep.">
        <title>Diploid genomic architecture of Nitzschia inconspicua, an elite biomass production diatom.</title>
        <authorList>
            <person name="Oliver A."/>
            <person name="Podell S."/>
            <person name="Pinowska A."/>
            <person name="Traller J.C."/>
            <person name="Smith S.R."/>
            <person name="McClure R."/>
            <person name="Beliaev A."/>
            <person name="Bohutskyi P."/>
            <person name="Hill E.A."/>
            <person name="Rabines A."/>
            <person name="Zheng H."/>
            <person name="Allen L.Z."/>
            <person name="Kuo A."/>
            <person name="Grigoriev I.V."/>
            <person name="Allen A.E."/>
            <person name="Hazlebeck D."/>
            <person name="Allen E.E."/>
        </authorList>
    </citation>
    <scope>NUCLEOTIDE SEQUENCE</scope>
    <source>
        <strain evidence="3">Hildebrandi</strain>
    </source>
</reference>
<organism evidence="3 4">
    <name type="scientific">Nitzschia inconspicua</name>
    <dbReference type="NCBI Taxonomy" id="303405"/>
    <lineage>
        <taxon>Eukaryota</taxon>
        <taxon>Sar</taxon>
        <taxon>Stramenopiles</taxon>
        <taxon>Ochrophyta</taxon>
        <taxon>Bacillariophyta</taxon>
        <taxon>Bacillariophyceae</taxon>
        <taxon>Bacillariophycidae</taxon>
        <taxon>Bacillariales</taxon>
        <taxon>Bacillariaceae</taxon>
        <taxon>Nitzschia</taxon>
    </lineage>
</organism>
<keyword evidence="2" id="KW-1133">Transmembrane helix</keyword>
<feature type="compositionally biased region" description="Acidic residues" evidence="1">
    <location>
        <begin position="52"/>
        <end position="63"/>
    </location>
</feature>
<comment type="caution">
    <text evidence="3">The sequence shown here is derived from an EMBL/GenBank/DDBJ whole genome shotgun (WGS) entry which is preliminary data.</text>
</comment>
<keyword evidence="2" id="KW-0472">Membrane</keyword>
<dbReference type="AlphaFoldDB" id="A0A9K3PH04"/>
<reference evidence="3" key="2">
    <citation type="submission" date="2021-04" db="EMBL/GenBank/DDBJ databases">
        <authorList>
            <person name="Podell S."/>
        </authorList>
    </citation>
    <scope>NUCLEOTIDE SEQUENCE</scope>
    <source>
        <strain evidence="3">Hildebrandi</strain>
    </source>
</reference>
<evidence type="ECO:0000313" key="4">
    <source>
        <dbReference type="Proteomes" id="UP000693970"/>
    </source>
</evidence>
<protein>
    <submittedName>
        <fullName evidence="3">Uncharacterized protein</fullName>
    </submittedName>
</protein>
<sequence length="174" mass="19458">MTIRSDNSGEDAEEAVMSGTQTPHSEEQCATTTTTPRENALEESNRANCEENNSDDNDDDDDDDVTVIILENLDDDDEMVGSGWIDQDSPEIQERRRNVLLRELQRVQRASFIHFLILCLIPTSLLFIVIATVLGEDEDCESTATTCAKEPRTFINAFTTRCVCDAIAIRRADP</sequence>
<evidence type="ECO:0000313" key="3">
    <source>
        <dbReference type="EMBL" id="KAG7346870.1"/>
    </source>
</evidence>